<dbReference type="PANTHER" id="PTHR30474:SF2">
    <property type="entry name" value="PEPTIDOGLYCAN GLYCOSYLTRANSFERASE FTSW-RELATED"/>
    <property type="match status" value="1"/>
</dbReference>
<evidence type="ECO:0000256" key="18">
    <source>
        <dbReference type="ARBA" id="ARBA00041418"/>
    </source>
</evidence>
<dbReference type="InterPro" id="IPR001182">
    <property type="entry name" value="FtsW/RodA"/>
</dbReference>
<evidence type="ECO:0000256" key="7">
    <source>
        <dbReference type="ARBA" id="ARBA00022692"/>
    </source>
</evidence>
<evidence type="ECO:0000256" key="14">
    <source>
        <dbReference type="ARBA" id="ARBA00032370"/>
    </source>
</evidence>
<reference evidence="24 25" key="1">
    <citation type="journal article" date="2019" name="Int. J. Syst. Evol. Microbiol.">
        <title>The Global Catalogue of Microorganisms (GCM) 10K type strain sequencing project: providing services to taxonomists for standard genome sequencing and annotation.</title>
        <authorList>
            <consortium name="The Broad Institute Genomics Platform"/>
            <consortium name="The Broad Institute Genome Sequencing Center for Infectious Disease"/>
            <person name="Wu L."/>
            <person name="Ma J."/>
        </authorList>
    </citation>
    <scope>NUCLEOTIDE SEQUENCE [LARGE SCALE GENOMIC DNA]</scope>
    <source>
        <strain evidence="24 25">JCM 16034</strain>
    </source>
</reference>
<dbReference type="InterPro" id="IPR013437">
    <property type="entry name" value="FtsW"/>
</dbReference>
<gene>
    <name evidence="24" type="primary">ftsW</name>
    <name evidence="24" type="ORF">GCM10009849_02530</name>
</gene>
<keyword evidence="7 23" id="KW-0812">Transmembrane</keyword>
<dbReference type="EC" id="2.4.99.28" evidence="19"/>
<name>A0ABN3BIC8_9MICC</name>
<keyword evidence="6" id="KW-0808">Transferase</keyword>
<proteinExistence type="inferred from homology"/>
<evidence type="ECO:0000256" key="22">
    <source>
        <dbReference type="SAM" id="MobiDB-lite"/>
    </source>
</evidence>
<feature type="transmembrane region" description="Helical" evidence="23">
    <location>
        <begin position="37"/>
        <end position="58"/>
    </location>
</feature>
<evidence type="ECO:0000256" key="8">
    <source>
        <dbReference type="ARBA" id="ARBA00022960"/>
    </source>
</evidence>
<feature type="transmembrane region" description="Helical" evidence="23">
    <location>
        <begin position="192"/>
        <end position="209"/>
    </location>
</feature>
<dbReference type="Proteomes" id="UP001500432">
    <property type="component" value="Unassembled WGS sequence"/>
</dbReference>
<dbReference type="RefSeq" id="WP_344297732.1">
    <property type="nucleotide sequence ID" value="NZ_BAAAQW010000002.1"/>
</dbReference>
<evidence type="ECO:0000256" key="1">
    <source>
        <dbReference type="ARBA" id="ARBA00004651"/>
    </source>
</evidence>
<comment type="caution">
    <text evidence="24">The sequence shown here is derived from an EMBL/GenBank/DDBJ whole genome shotgun (WGS) entry which is preliminary data.</text>
</comment>
<feature type="compositionally biased region" description="Basic and acidic residues" evidence="22">
    <location>
        <begin position="466"/>
        <end position="475"/>
    </location>
</feature>
<keyword evidence="3" id="KW-1003">Cell membrane</keyword>
<comment type="subcellular location">
    <subcellularLocation>
        <location evidence="1">Cell membrane</location>
        <topology evidence="1">Multi-pass membrane protein</topology>
    </subcellularLocation>
</comment>
<evidence type="ECO:0000256" key="9">
    <source>
        <dbReference type="ARBA" id="ARBA00022984"/>
    </source>
</evidence>
<protein>
    <recommendedName>
        <fullName evidence="17">Probable peptidoglycan glycosyltransferase FtsW</fullName>
        <ecNumber evidence="19">2.4.99.28</ecNumber>
    </recommendedName>
    <alternativeName>
        <fullName evidence="18">Cell division protein FtsW</fullName>
    </alternativeName>
    <alternativeName>
        <fullName evidence="15">Cell wall polymerase</fullName>
    </alternativeName>
    <alternativeName>
        <fullName evidence="14">Peptidoglycan polymerase</fullName>
    </alternativeName>
</protein>
<keyword evidence="9" id="KW-0573">Peptidoglycan synthesis</keyword>
<dbReference type="NCBIfam" id="TIGR02614">
    <property type="entry name" value="ftsW"/>
    <property type="match status" value="1"/>
</dbReference>
<organism evidence="24 25">
    <name type="scientific">Sinomonas flava</name>
    <dbReference type="NCBI Taxonomy" id="496857"/>
    <lineage>
        <taxon>Bacteria</taxon>
        <taxon>Bacillati</taxon>
        <taxon>Actinomycetota</taxon>
        <taxon>Actinomycetes</taxon>
        <taxon>Micrococcales</taxon>
        <taxon>Micrococcaceae</taxon>
        <taxon>Sinomonas</taxon>
    </lineage>
</organism>
<feature type="transmembrane region" description="Helical" evidence="23">
    <location>
        <begin position="339"/>
        <end position="364"/>
    </location>
</feature>
<evidence type="ECO:0000256" key="19">
    <source>
        <dbReference type="ARBA" id="ARBA00044770"/>
    </source>
</evidence>
<keyword evidence="8" id="KW-0133">Cell shape</keyword>
<keyword evidence="4" id="KW-0132">Cell division</keyword>
<comment type="similarity">
    <text evidence="16">Belongs to the SEDS family. FtsW subfamily.</text>
</comment>
<feature type="transmembrane region" description="Helical" evidence="23">
    <location>
        <begin position="78"/>
        <end position="96"/>
    </location>
</feature>
<evidence type="ECO:0000256" key="3">
    <source>
        <dbReference type="ARBA" id="ARBA00022475"/>
    </source>
</evidence>
<evidence type="ECO:0000256" key="21">
    <source>
        <dbReference type="ARBA" id="ARBA00049966"/>
    </source>
</evidence>
<evidence type="ECO:0000313" key="25">
    <source>
        <dbReference type="Proteomes" id="UP001500432"/>
    </source>
</evidence>
<evidence type="ECO:0000256" key="11">
    <source>
        <dbReference type="ARBA" id="ARBA00023136"/>
    </source>
</evidence>
<comment type="catalytic activity">
    <reaction evidence="20">
        <text>[GlcNAc-(1-&gt;4)-Mur2Ac(oyl-L-Ala-gamma-D-Glu-L-Lys-D-Ala-D-Ala)](n)-di-trans,octa-cis-undecaprenyl diphosphate + beta-D-GlcNAc-(1-&gt;4)-Mur2Ac(oyl-L-Ala-gamma-D-Glu-L-Lys-D-Ala-D-Ala)-di-trans,octa-cis-undecaprenyl diphosphate = [GlcNAc-(1-&gt;4)-Mur2Ac(oyl-L-Ala-gamma-D-Glu-L-Lys-D-Ala-D-Ala)](n+1)-di-trans,octa-cis-undecaprenyl diphosphate + di-trans,octa-cis-undecaprenyl diphosphate + H(+)</text>
        <dbReference type="Rhea" id="RHEA:23708"/>
        <dbReference type="Rhea" id="RHEA-COMP:9602"/>
        <dbReference type="Rhea" id="RHEA-COMP:9603"/>
        <dbReference type="ChEBI" id="CHEBI:15378"/>
        <dbReference type="ChEBI" id="CHEBI:58405"/>
        <dbReference type="ChEBI" id="CHEBI:60033"/>
        <dbReference type="ChEBI" id="CHEBI:78435"/>
        <dbReference type="EC" id="2.4.99.28"/>
    </reaction>
</comment>
<keyword evidence="13" id="KW-0961">Cell wall biogenesis/degradation</keyword>
<keyword evidence="25" id="KW-1185">Reference proteome</keyword>
<evidence type="ECO:0000313" key="24">
    <source>
        <dbReference type="EMBL" id="GAA2196653.1"/>
    </source>
</evidence>
<keyword evidence="10 23" id="KW-1133">Transmembrane helix</keyword>
<evidence type="ECO:0000256" key="6">
    <source>
        <dbReference type="ARBA" id="ARBA00022679"/>
    </source>
</evidence>
<evidence type="ECO:0000256" key="17">
    <source>
        <dbReference type="ARBA" id="ARBA00041185"/>
    </source>
</evidence>
<evidence type="ECO:0000256" key="10">
    <source>
        <dbReference type="ARBA" id="ARBA00022989"/>
    </source>
</evidence>
<dbReference type="EMBL" id="BAAAQW010000002">
    <property type="protein sequence ID" value="GAA2196653.1"/>
    <property type="molecule type" value="Genomic_DNA"/>
</dbReference>
<evidence type="ECO:0000256" key="12">
    <source>
        <dbReference type="ARBA" id="ARBA00023306"/>
    </source>
</evidence>
<feature type="transmembrane region" description="Helical" evidence="23">
    <location>
        <begin position="214"/>
        <end position="232"/>
    </location>
</feature>
<dbReference type="InterPro" id="IPR018365">
    <property type="entry name" value="Cell_cycle_FtsW-rel_CS"/>
</dbReference>
<feature type="transmembrane region" description="Helical" evidence="23">
    <location>
        <begin position="370"/>
        <end position="392"/>
    </location>
</feature>
<keyword evidence="5" id="KW-0328">Glycosyltransferase</keyword>
<feature type="transmembrane region" description="Helical" evidence="23">
    <location>
        <begin position="304"/>
        <end position="327"/>
    </location>
</feature>
<dbReference type="PROSITE" id="PS00428">
    <property type="entry name" value="FTSW_RODA_SPOVE"/>
    <property type="match status" value="1"/>
</dbReference>
<feature type="compositionally biased region" description="Basic residues" evidence="22">
    <location>
        <begin position="400"/>
        <end position="413"/>
    </location>
</feature>
<accession>A0ABN3BIC8</accession>
<evidence type="ECO:0000256" key="16">
    <source>
        <dbReference type="ARBA" id="ARBA00038053"/>
    </source>
</evidence>
<keyword evidence="12" id="KW-0131">Cell cycle</keyword>
<comment type="pathway">
    <text evidence="2">Cell wall biogenesis; peptidoglycan biosynthesis.</text>
</comment>
<sequence length="475" mass="50108">MAGTAQRDRGAPAPLQGAARLWLRLVKPTGSSSGASYYLILAATLALTAIGVMMVLSASSVESIAAGESPYTAALKQSLFGLAGLAGMMVLSRINVRWLKRLAWPGIGATVVLLVLVQVIGRRVLGNRNWIDIAGFSLQPSEFAKLLLALWMATILNKKAALLDNWVHALVPVVPVGLAVALLVIWGHDLGTTLVILFVVMASLFYAGVPTKLFVASGLLLAVGAAGFAITSPNRMCRIYNWVGQNPDFCTADGGDFGYQVQNGLQGLASGGWFGVGLGQSRQKYSWIPEAHNDFIFAVLGEELGLVGTILVLALFAVLAVSVFRVVSRQEELFPRVLGGTIMAWILGQAAINMAMVTGIAPVIGVPLPFISSGGSALVSCLCAIGVVLSLAREDMRLAKAARKPHGRTRSKAKSGALARDHRADAPRASSGRSAPVLTGARGRAAAASPGKLRQQEEPAQNEKPAQYEKRKATR</sequence>
<dbReference type="PANTHER" id="PTHR30474">
    <property type="entry name" value="CELL CYCLE PROTEIN"/>
    <property type="match status" value="1"/>
</dbReference>
<feature type="transmembrane region" description="Helical" evidence="23">
    <location>
        <begin position="103"/>
        <end position="121"/>
    </location>
</feature>
<evidence type="ECO:0000256" key="4">
    <source>
        <dbReference type="ARBA" id="ARBA00022618"/>
    </source>
</evidence>
<feature type="transmembrane region" description="Helical" evidence="23">
    <location>
        <begin position="133"/>
        <end position="154"/>
    </location>
</feature>
<evidence type="ECO:0000256" key="2">
    <source>
        <dbReference type="ARBA" id="ARBA00004752"/>
    </source>
</evidence>
<feature type="region of interest" description="Disordered" evidence="22">
    <location>
        <begin position="400"/>
        <end position="475"/>
    </location>
</feature>
<evidence type="ECO:0000256" key="13">
    <source>
        <dbReference type="ARBA" id="ARBA00023316"/>
    </source>
</evidence>
<evidence type="ECO:0000256" key="5">
    <source>
        <dbReference type="ARBA" id="ARBA00022676"/>
    </source>
</evidence>
<keyword evidence="11 23" id="KW-0472">Membrane</keyword>
<evidence type="ECO:0000256" key="15">
    <source>
        <dbReference type="ARBA" id="ARBA00033270"/>
    </source>
</evidence>
<evidence type="ECO:0000256" key="23">
    <source>
        <dbReference type="SAM" id="Phobius"/>
    </source>
</evidence>
<comment type="function">
    <text evidence="21">Peptidoglycan polymerase that is essential for cell division.</text>
</comment>
<dbReference type="Pfam" id="PF01098">
    <property type="entry name" value="FTSW_RODA_SPOVE"/>
    <property type="match status" value="1"/>
</dbReference>
<feature type="transmembrane region" description="Helical" evidence="23">
    <location>
        <begin position="166"/>
        <end position="186"/>
    </location>
</feature>
<evidence type="ECO:0000256" key="20">
    <source>
        <dbReference type="ARBA" id="ARBA00049902"/>
    </source>
</evidence>